<organism evidence="2 3">
    <name type="scientific">Thraustotheca clavata</name>
    <dbReference type="NCBI Taxonomy" id="74557"/>
    <lineage>
        <taxon>Eukaryota</taxon>
        <taxon>Sar</taxon>
        <taxon>Stramenopiles</taxon>
        <taxon>Oomycota</taxon>
        <taxon>Saprolegniomycetes</taxon>
        <taxon>Saprolegniales</taxon>
        <taxon>Achlyaceae</taxon>
        <taxon>Thraustotheca</taxon>
    </lineage>
</organism>
<dbReference type="SUPFAM" id="SSF117281">
    <property type="entry name" value="Kelch motif"/>
    <property type="match status" value="1"/>
</dbReference>
<dbReference type="InterPro" id="IPR011043">
    <property type="entry name" value="Gal_Oxase/kelch_b-propeller"/>
</dbReference>
<dbReference type="PANTHER" id="PTHR43215:SF14">
    <property type="entry name" value="RADIAL SPOKE HEAD 1 HOMOLOG"/>
    <property type="match status" value="1"/>
</dbReference>
<dbReference type="InterPro" id="IPR015915">
    <property type="entry name" value="Kelch-typ_b-propeller"/>
</dbReference>
<dbReference type="SUPFAM" id="SSF50965">
    <property type="entry name" value="Galactose oxidase, central domain"/>
    <property type="match status" value="1"/>
</dbReference>
<dbReference type="Proteomes" id="UP000243217">
    <property type="component" value="Unassembled WGS sequence"/>
</dbReference>
<dbReference type="Pfam" id="PF02493">
    <property type="entry name" value="MORN"/>
    <property type="match status" value="8"/>
</dbReference>
<dbReference type="EMBL" id="JNBS01000691">
    <property type="protein sequence ID" value="OQS04036.1"/>
    <property type="molecule type" value="Genomic_DNA"/>
</dbReference>
<dbReference type="InterPro" id="IPR003409">
    <property type="entry name" value="MORN"/>
</dbReference>
<dbReference type="Gene3D" id="2.20.110.10">
    <property type="entry name" value="Histone H3 K4-specific methyltransferase SET7/9 N-terminal domain"/>
    <property type="match status" value="3"/>
</dbReference>
<dbReference type="SUPFAM" id="SSF82185">
    <property type="entry name" value="Histone H3 K4-specific methyltransferase SET7/9 N-terminal domain"/>
    <property type="match status" value="2"/>
</dbReference>
<proteinExistence type="predicted"/>
<keyword evidence="1" id="KW-0677">Repeat</keyword>
<protein>
    <submittedName>
        <fullName evidence="2">Uncharacterized protein</fullName>
    </submittedName>
</protein>
<accession>A0A1W0A190</accession>
<dbReference type="OrthoDB" id="418492at2759"/>
<name>A0A1W0A190_9STRA</name>
<keyword evidence="3" id="KW-1185">Reference proteome</keyword>
<reference evidence="2 3" key="1">
    <citation type="journal article" date="2014" name="Genome Biol. Evol.">
        <title>The secreted proteins of Achlya hypogyna and Thraustotheca clavata identify the ancestral oomycete secretome and reveal gene acquisitions by horizontal gene transfer.</title>
        <authorList>
            <person name="Misner I."/>
            <person name="Blouin N."/>
            <person name="Leonard G."/>
            <person name="Richards T.A."/>
            <person name="Lane C.E."/>
        </authorList>
    </citation>
    <scope>NUCLEOTIDE SEQUENCE [LARGE SCALE GENOMIC DNA]</scope>
    <source>
        <strain evidence="2 3">ATCC 34112</strain>
    </source>
</reference>
<dbReference type="PANTHER" id="PTHR43215">
    <property type="entry name" value="RADIAL SPOKE HEAD 1 HOMOLOG"/>
    <property type="match status" value="1"/>
</dbReference>
<sequence length="686" mass="75857">MAFFSHNQVDSWNGGYKESNLDCVGYSGAVAGVLDNTVIVLGGRETPGEDFNESSLVLLFDLSLEKNMTDYDVQGSLSRRIGHSVAVLHTKATLYVFGGKVISDDSLFHQCLDDMIKVTYSQRILRIEQMCRKGNDESPPARAWHTLTTIKYRPAPDAAAQKTKGQVSATVLPVENEEALLLMGGRAQGQQALKDIWVYTFIKAEESEVVAPKWLKLNTEGTSPLPLLHHSCEPICDGEKLIVFGGIKAGSSHYNESISVLDLTNGIGSWSTLVATSPLSLCFQEALTVQIPMISSTNSVFPQPNNEVLSSIDRILIFGGQNPQGHTDFTKFYLLDPSSGSTESFHGNLAIQSTMGHAVVSDEKKRKIYLFGGTNVDHSWRNSSSVIDLWQCQYEPAPDMSRFEKIRTFEYPNGDIYIGELDPDTDIRIGLGRCTFKDGRVYEGHWAEDKFDGAGVMAYANGNIYDGTWRLGLRDGTGKLTISPESAATMVYYDGQWQDDLRHGSGALGNRDGSIVRGIWNNDVFQVSSALVENFIDCGIVGMYEGEIDITTNLPSGYGRFESLNYPKSGEMYLGHWAQGKRDGEGMCMLFDGTIYQGEWKNGKKNGFGKCDFARTRDRYEGKWVGGQRCGQGKCTYAAGFIYEGHWAADQRHGQGRCTYTDGTLYEGQWKMDTFCGDGALVLHNE</sequence>
<gene>
    <name evidence="2" type="ORF">THRCLA_03684</name>
</gene>
<dbReference type="Gene3D" id="2.120.10.80">
    <property type="entry name" value="Kelch-type beta propeller"/>
    <property type="match status" value="2"/>
</dbReference>
<comment type="caution">
    <text evidence="2">The sequence shown here is derived from an EMBL/GenBank/DDBJ whole genome shotgun (WGS) entry which is preliminary data.</text>
</comment>
<dbReference type="SMART" id="SM00698">
    <property type="entry name" value="MORN"/>
    <property type="match status" value="10"/>
</dbReference>
<dbReference type="STRING" id="74557.A0A1W0A190"/>
<evidence type="ECO:0000313" key="3">
    <source>
        <dbReference type="Proteomes" id="UP000243217"/>
    </source>
</evidence>
<evidence type="ECO:0000313" key="2">
    <source>
        <dbReference type="EMBL" id="OQS04036.1"/>
    </source>
</evidence>
<evidence type="ECO:0000256" key="1">
    <source>
        <dbReference type="ARBA" id="ARBA00022737"/>
    </source>
</evidence>
<dbReference type="AlphaFoldDB" id="A0A1W0A190"/>